<accession>A0ABU2K168</accession>
<evidence type="ECO:0000313" key="1">
    <source>
        <dbReference type="EMBL" id="MDT0270974.1"/>
    </source>
</evidence>
<dbReference type="Proteomes" id="UP001183410">
    <property type="component" value="Unassembled WGS sequence"/>
</dbReference>
<dbReference type="EMBL" id="JAVREO010000121">
    <property type="protein sequence ID" value="MDT0270974.1"/>
    <property type="molecule type" value="Genomic_DNA"/>
</dbReference>
<reference evidence="2" key="1">
    <citation type="submission" date="2023-07" db="EMBL/GenBank/DDBJ databases">
        <title>30 novel species of actinomycetes from the DSMZ collection.</title>
        <authorList>
            <person name="Nouioui I."/>
        </authorList>
    </citation>
    <scope>NUCLEOTIDE SEQUENCE [LARGE SCALE GENOMIC DNA]</scope>
    <source>
        <strain evidence="2">DSM 44915</strain>
    </source>
</reference>
<sequence length="158" mass="16290">LTQCSAAGGELYAFGAKFDRNLHKPIDAEFGNTDGLHGVHDIHMNQGNVGAHSGDNGAFHDGGLLLAFPDRVVGILLAFQTQQVPTDVVGDAAPGAQPLSRLIGHPGPGALVGLGAAYLERALINPVGPDPGHEAVVIGNRATTAVSLHGWRLVDRNG</sequence>
<proteinExistence type="predicted"/>
<organism evidence="1 2">
    <name type="scientific">Streptomyces chisholmiae</name>
    <dbReference type="NCBI Taxonomy" id="3075540"/>
    <lineage>
        <taxon>Bacteria</taxon>
        <taxon>Bacillati</taxon>
        <taxon>Actinomycetota</taxon>
        <taxon>Actinomycetes</taxon>
        <taxon>Kitasatosporales</taxon>
        <taxon>Streptomycetaceae</taxon>
        <taxon>Streptomyces</taxon>
    </lineage>
</organism>
<dbReference type="RefSeq" id="WP_311671019.1">
    <property type="nucleotide sequence ID" value="NZ_JAVREO010000121.1"/>
</dbReference>
<feature type="non-terminal residue" evidence="1">
    <location>
        <position position="1"/>
    </location>
</feature>
<feature type="non-terminal residue" evidence="1">
    <location>
        <position position="158"/>
    </location>
</feature>
<dbReference type="Pfam" id="PF10042">
    <property type="entry name" value="DUF2278"/>
    <property type="match status" value="1"/>
</dbReference>
<comment type="caution">
    <text evidence="1">The sequence shown here is derived from an EMBL/GenBank/DDBJ whole genome shotgun (WGS) entry which is preliminary data.</text>
</comment>
<name>A0ABU2K168_9ACTN</name>
<evidence type="ECO:0000313" key="2">
    <source>
        <dbReference type="Proteomes" id="UP001183410"/>
    </source>
</evidence>
<keyword evidence="2" id="KW-1185">Reference proteome</keyword>
<dbReference type="InterPro" id="IPR019268">
    <property type="entry name" value="DUF2278"/>
</dbReference>
<gene>
    <name evidence="1" type="ORF">RM844_32370</name>
</gene>
<protein>
    <submittedName>
        <fullName evidence="1">DUF2278 family protein</fullName>
    </submittedName>
</protein>